<gene>
    <name evidence="1" type="ORF">WP3W19E03_25850</name>
</gene>
<name>A0A6S5BWV0_AERVE</name>
<protein>
    <recommendedName>
        <fullName evidence="3">NERD domain-containing protein</fullName>
    </recommendedName>
</protein>
<proteinExistence type="predicted"/>
<evidence type="ECO:0000313" key="2">
    <source>
        <dbReference type="Proteomes" id="UP000515442"/>
    </source>
</evidence>
<evidence type="ECO:0008006" key="3">
    <source>
        <dbReference type="Google" id="ProtNLM"/>
    </source>
</evidence>
<reference evidence="1 2" key="1">
    <citation type="submission" date="2019-12" db="EMBL/GenBank/DDBJ databases">
        <title>complete genome sequences of Aeromonas veronii str. WP3-W19-ESBL-03 isolated from wastewater treatment plant effluent.</title>
        <authorList>
            <person name="Sekizuka T."/>
            <person name="Itokawa K."/>
            <person name="Yatsu K."/>
            <person name="Inamine Y."/>
            <person name="Kuroda M."/>
        </authorList>
    </citation>
    <scope>NUCLEOTIDE SEQUENCE [LARGE SCALE GENOMIC DNA]</scope>
    <source>
        <strain evidence="1 2">WP3-W19-ESBL-03</strain>
    </source>
</reference>
<dbReference type="EMBL" id="AP022038">
    <property type="protein sequence ID" value="BBR40060.1"/>
    <property type="molecule type" value="Genomic_DNA"/>
</dbReference>
<sequence length="607" mass="70774">MNKLLHAGLIAEVNRLRKITNTLSIESIINFVVMEQRRFNEGDVTGEHLSSPLKQGMYLLAIASNQPEPIDAKAIDEKKHSYLIKTLNSIFNKYALAYFPEKGQHIEGLNSQWHLDRQVSMPAFLRYFTSGFNISTHKIKSWIEFYYGDFDEQIRAHFGISYKTMIDVGNFFEDKISENYSNIRNTIENIDLHRNKYMDMLEKDYQSAILQIRSDENLALLMESFYNGTNEIHSINTLDLTKAFDENVKESILTHFTTQRGHSDQICYITDDNPVIKKPIFTVDGERLYFVLNNSFYQSIINNIESHLSKGNLANSFLKARDRKLEEKTVTLFKRLLPTNAEFYESAFENDKAHFEHDLIIVHDDRLFIVEAKASPPREPLRDPSKAFIRIRDHFKSNAGIQKAYNQAHALEKNLIANGQVELYDRKGKKLTVLDYAKLKKIYCICVTRDDFGAMATDLSLLLEKDEDFAYPWAVNITDLEFMIDGLLHLDMNHEKFYQYLEQRRLIHGKVFGLDELEYAGAFLKYNGLDKFITAEADFIPLDISESDIFDDIYFAEMNGEKMTIEHTDPELIVLDRERIFKFKKTQKNKKDIIKRKAARKARRNNR</sequence>
<dbReference type="Proteomes" id="UP000515442">
    <property type="component" value="Chromosome"/>
</dbReference>
<accession>A0A6S5BWV0</accession>
<dbReference type="AlphaFoldDB" id="A0A6S5BWV0"/>
<evidence type="ECO:0000313" key="1">
    <source>
        <dbReference type="EMBL" id="BBR40060.1"/>
    </source>
</evidence>
<dbReference type="RefSeq" id="WP_182937663.1">
    <property type="nucleotide sequence ID" value="NZ_AP022038.1"/>
</dbReference>
<organism evidence="1 2">
    <name type="scientific">Aeromonas veronii</name>
    <dbReference type="NCBI Taxonomy" id="654"/>
    <lineage>
        <taxon>Bacteria</taxon>
        <taxon>Pseudomonadati</taxon>
        <taxon>Pseudomonadota</taxon>
        <taxon>Gammaproteobacteria</taxon>
        <taxon>Aeromonadales</taxon>
        <taxon>Aeromonadaceae</taxon>
        <taxon>Aeromonas</taxon>
    </lineage>
</organism>